<dbReference type="InterPro" id="IPR010093">
    <property type="entry name" value="SinI_DNA-bd"/>
</dbReference>
<keyword evidence="3" id="KW-1185">Reference proteome</keyword>
<feature type="domain" description="Helix-turn-helix" evidence="1">
    <location>
        <begin position="10"/>
        <end position="52"/>
    </location>
</feature>
<gene>
    <name evidence="2" type="ORF">LG45_00605</name>
</gene>
<evidence type="ECO:0000259" key="1">
    <source>
        <dbReference type="Pfam" id="PF12728"/>
    </source>
</evidence>
<evidence type="ECO:0000313" key="2">
    <source>
        <dbReference type="EMBL" id="KGD69316.1"/>
    </source>
</evidence>
<dbReference type="EMBL" id="JRHH01000001">
    <property type="protein sequence ID" value="KGD69316.1"/>
    <property type="molecule type" value="Genomic_DNA"/>
</dbReference>
<organism evidence="2 3">
    <name type="scientific">Flavobacterium aquatile LMG 4008 = ATCC 11947</name>
    <dbReference type="NCBI Taxonomy" id="1453498"/>
    <lineage>
        <taxon>Bacteria</taxon>
        <taxon>Pseudomonadati</taxon>
        <taxon>Bacteroidota</taxon>
        <taxon>Flavobacteriia</taxon>
        <taxon>Flavobacteriales</taxon>
        <taxon>Flavobacteriaceae</taxon>
        <taxon>Flavobacterium</taxon>
    </lineage>
</organism>
<proteinExistence type="predicted"/>
<dbReference type="InterPro" id="IPR041657">
    <property type="entry name" value="HTH_17"/>
</dbReference>
<dbReference type="Proteomes" id="UP000029554">
    <property type="component" value="Unassembled WGS sequence"/>
</dbReference>
<dbReference type="GO" id="GO:0003677">
    <property type="term" value="F:DNA binding"/>
    <property type="evidence" value="ECO:0007669"/>
    <property type="project" value="InterPro"/>
</dbReference>
<dbReference type="Pfam" id="PF12728">
    <property type="entry name" value="HTH_17"/>
    <property type="match status" value="1"/>
</dbReference>
<dbReference type="NCBIfam" id="TIGR01764">
    <property type="entry name" value="excise"/>
    <property type="match status" value="1"/>
</dbReference>
<protein>
    <recommendedName>
        <fullName evidence="1">Helix-turn-helix domain-containing protein</fullName>
    </recommendedName>
</protein>
<reference evidence="2 3" key="1">
    <citation type="submission" date="2014-09" db="EMBL/GenBank/DDBJ databases">
        <title>Whole Genome Shotgun of Flavobacterium aquatile LMG 4008.</title>
        <authorList>
            <person name="Gale A.N."/>
            <person name="Pipes S.E."/>
            <person name="Newman J.D."/>
        </authorList>
    </citation>
    <scope>NUCLEOTIDE SEQUENCE [LARGE SCALE GENOMIC DNA]</scope>
    <source>
        <strain evidence="2 3">LMG 4008</strain>
    </source>
</reference>
<sequence>MSNTNVQPTYLNRNEAASHLRISTRSVDRLIRSNRIRAFKLGKRVLIYYDSLTEENINSVKPKFLNNK</sequence>
<dbReference type="RefSeq" id="WP_035123398.1">
    <property type="nucleotide sequence ID" value="NZ_JRHH01000001.1"/>
</dbReference>
<dbReference type="STRING" id="1453498.LG45_00605"/>
<accession>A0A095SX88</accession>
<name>A0A095SX88_9FLAO</name>
<comment type="caution">
    <text evidence="2">The sequence shown here is derived from an EMBL/GenBank/DDBJ whole genome shotgun (WGS) entry which is preliminary data.</text>
</comment>
<dbReference type="AlphaFoldDB" id="A0A095SX88"/>
<evidence type="ECO:0000313" key="3">
    <source>
        <dbReference type="Proteomes" id="UP000029554"/>
    </source>
</evidence>
<dbReference type="OrthoDB" id="4870800at2"/>